<dbReference type="Pfam" id="PF01408">
    <property type="entry name" value="GFO_IDH_MocA"/>
    <property type="match status" value="1"/>
</dbReference>
<proteinExistence type="predicted"/>
<dbReference type="PANTHER" id="PTHR43377:SF6">
    <property type="entry name" value="GFO_IDH_MOCA-LIKE OXIDOREDUCTASE N-TERMINAL DOMAIN-CONTAINING PROTEIN"/>
    <property type="match status" value="1"/>
</dbReference>
<evidence type="ECO:0000256" key="2">
    <source>
        <dbReference type="ARBA" id="ARBA00022737"/>
    </source>
</evidence>
<keyword evidence="3 6" id="KW-0012">Acyltransferase</keyword>
<sequence>MKFNERNILHIGLVGLGYWGKNTLRNLHELGVIHTACDIDPNLVSELKGNMPDIRFTTSFEDVLRNKDIKAVAISTPAVSHYELVRSCLLANKDVFVEKPLSLRSVEAVELTEIAARKNKILMVGHILHYHPAIIKLKELISMGTIGKIRYIYSNRLNIGKLRMEENILWSFAPHDISVILMIVGEEPLKVSATGGAYLNKGIYDTTLTTLQFSNDVKGHVFVSWLHPYKEQKLIVVGSKSMIVFDDVAKDKLQLYNHKINWKDGKVPVAEKSEYQTVDFDSKEPLKEELRHFIECINLGSRPRTDGYEAIRVLKVLESAEASLASNVVNHRSADTSYFVHESAYIDEGVEVGSGTAIWHFSHILRSSKIGSKCVIGQNVMIGPDVEIGNGCKVQNNVSIYKGVLLEDDVFCGPSCVFTNVYNPRAFMERKHEFRQTIVKRGATIGANSTIVCGVTIGRYAMIGAGAVVKSDVPDFAVVAGVPAKQINWICKCGVILKYSYSCNLCNSEYLLEDKGLRQI</sequence>
<dbReference type="InterPro" id="IPR051450">
    <property type="entry name" value="Gfo/Idh/MocA_Oxidoreductases"/>
</dbReference>
<dbReference type="InterPro" id="IPR036291">
    <property type="entry name" value="NAD(P)-bd_dom_sf"/>
</dbReference>
<keyword evidence="2" id="KW-0677">Repeat</keyword>
<dbReference type="Pfam" id="PF00132">
    <property type="entry name" value="Hexapep"/>
    <property type="match status" value="2"/>
</dbReference>
<dbReference type="SUPFAM" id="SSF55347">
    <property type="entry name" value="Glyceraldehyde-3-phosphate dehydrogenase-like, C-terminal domain"/>
    <property type="match status" value="1"/>
</dbReference>
<dbReference type="Proteomes" id="UP000060487">
    <property type="component" value="Unassembled WGS sequence"/>
</dbReference>
<feature type="domain" description="Gfo/Idh/MocA-like oxidoreductase N-terminal" evidence="4">
    <location>
        <begin position="10"/>
        <end position="126"/>
    </location>
</feature>
<evidence type="ECO:0000259" key="5">
    <source>
        <dbReference type="Pfam" id="PF22725"/>
    </source>
</evidence>
<reference evidence="6 7" key="1">
    <citation type="submission" date="2015-11" db="EMBL/GenBank/DDBJ databases">
        <authorList>
            <person name="Lin W."/>
        </authorList>
    </citation>
    <scope>NUCLEOTIDE SEQUENCE [LARGE SCALE GENOMIC DNA]</scope>
    <source>
        <strain evidence="6 7">HCH-1</strain>
    </source>
</reference>
<evidence type="ECO:0000256" key="3">
    <source>
        <dbReference type="ARBA" id="ARBA00023315"/>
    </source>
</evidence>
<name>A0ABR5SHI2_9BACT</name>
<evidence type="ECO:0000313" key="6">
    <source>
        <dbReference type="EMBL" id="KWT91567.1"/>
    </source>
</evidence>
<dbReference type="InterPro" id="IPR055170">
    <property type="entry name" value="GFO_IDH_MocA-like_dom"/>
</dbReference>
<dbReference type="EMBL" id="LNQR01000031">
    <property type="protein sequence ID" value="KWT91567.1"/>
    <property type="molecule type" value="Genomic_DNA"/>
</dbReference>
<protein>
    <submittedName>
        <fullName evidence="6">Oxidoreductase</fullName>
        <ecNumber evidence="6">2.3.1.-</ecNumber>
    </submittedName>
</protein>
<dbReference type="InterPro" id="IPR018357">
    <property type="entry name" value="Hexapep_transf_CS"/>
</dbReference>
<dbReference type="PANTHER" id="PTHR43377">
    <property type="entry name" value="BILIVERDIN REDUCTASE A"/>
    <property type="match status" value="1"/>
</dbReference>
<dbReference type="SUPFAM" id="SSF51161">
    <property type="entry name" value="Trimeric LpxA-like enzymes"/>
    <property type="match status" value="1"/>
</dbReference>
<dbReference type="EC" id="2.3.1.-" evidence="6"/>
<dbReference type="RefSeq" id="WP_085051370.1">
    <property type="nucleotide sequence ID" value="NZ_LNQR01000031.1"/>
</dbReference>
<dbReference type="Pfam" id="PF22725">
    <property type="entry name" value="GFO_IDH_MocA_C3"/>
    <property type="match status" value="1"/>
</dbReference>
<dbReference type="Gene3D" id="3.40.50.720">
    <property type="entry name" value="NAD(P)-binding Rossmann-like Domain"/>
    <property type="match status" value="1"/>
</dbReference>
<dbReference type="PROSITE" id="PS00101">
    <property type="entry name" value="HEXAPEP_TRANSFERASES"/>
    <property type="match status" value="1"/>
</dbReference>
<dbReference type="InterPro" id="IPR011004">
    <property type="entry name" value="Trimer_LpxA-like_sf"/>
</dbReference>
<dbReference type="Gene3D" id="2.160.10.10">
    <property type="entry name" value="Hexapeptide repeat proteins"/>
    <property type="match status" value="1"/>
</dbReference>
<dbReference type="GO" id="GO:0016746">
    <property type="term" value="F:acyltransferase activity"/>
    <property type="evidence" value="ECO:0007669"/>
    <property type="project" value="UniProtKB-KW"/>
</dbReference>
<accession>A0ABR5SHI2</accession>
<comment type="caution">
    <text evidence="6">The sequence shown here is derived from an EMBL/GenBank/DDBJ whole genome shotgun (WGS) entry which is preliminary data.</text>
</comment>
<dbReference type="Gene3D" id="3.30.360.10">
    <property type="entry name" value="Dihydrodipicolinate Reductase, domain 2"/>
    <property type="match status" value="1"/>
</dbReference>
<evidence type="ECO:0000259" key="4">
    <source>
        <dbReference type="Pfam" id="PF01408"/>
    </source>
</evidence>
<evidence type="ECO:0000313" key="7">
    <source>
        <dbReference type="Proteomes" id="UP000060487"/>
    </source>
</evidence>
<dbReference type="InterPro" id="IPR000683">
    <property type="entry name" value="Gfo/Idh/MocA-like_OxRdtase_N"/>
</dbReference>
<dbReference type="SUPFAM" id="SSF51735">
    <property type="entry name" value="NAD(P)-binding Rossmann-fold domains"/>
    <property type="match status" value="1"/>
</dbReference>
<gene>
    <name evidence="6" type="ORF">ASN18_0848</name>
</gene>
<feature type="domain" description="GFO/IDH/MocA-like oxidoreductase" evidence="5">
    <location>
        <begin position="136"/>
        <end position="243"/>
    </location>
</feature>
<dbReference type="InterPro" id="IPR001451">
    <property type="entry name" value="Hexapep"/>
</dbReference>
<organism evidence="6 7">
    <name type="scientific">Candidatus Magnetominusculus xianensis</name>
    <dbReference type="NCBI Taxonomy" id="1748249"/>
    <lineage>
        <taxon>Bacteria</taxon>
        <taxon>Pseudomonadati</taxon>
        <taxon>Nitrospirota</taxon>
        <taxon>Nitrospiria</taxon>
        <taxon>Nitrospirales</taxon>
        <taxon>Nitrospiraceae</taxon>
        <taxon>Candidatus Magnetominusculus</taxon>
    </lineage>
</organism>
<keyword evidence="7" id="KW-1185">Reference proteome</keyword>
<evidence type="ECO:0000256" key="1">
    <source>
        <dbReference type="ARBA" id="ARBA00022679"/>
    </source>
</evidence>
<dbReference type="CDD" id="cd03358">
    <property type="entry name" value="LbH_WxcM_N_like"/>
    <property type="match status" value="1"/>
</dbReference>
<keyword evidence="1 6" id="KW-0808">Transferase</keyword>